<feature type="transmembrane region" description="Helical" evidence="10">
    <location>
        <begin position="646"/>
        <end position="668"/>
    </location>
</feature>
<evidence type="ECO:0000256" key="6">
    <source>
        <dbReference type="ARBA" id="ARBA00023136"/>
    </source>
</evidence>
<dbReference type="InterPro" id="IPR013099">
    <property type="entry name" value="K_chnl_dom"/>
</dbReference>
<evidence type="ECO:0000256" key="2">
    <source>
        <dbReference type="ARBA" id="ARBA00022448"/>
    </source>
</evidence>
<keyword evidence="7 8" id="KW-0407">Ion channel</keyword>
<reference evidence="12" key="1">
    <citation type="submission" date="2019-01" db="EMBL/GenBank/DDBJ databases">
        <title>Draft genome sequences of three monokaryotic isolates of the white-rot basidiomycete fungus Dichomitus squalens.</title>
        <authorList>
            <consortium name="DOE Joint Genome Institute"/>
            <person name="Lopez S.C."/>
            <person name="Andreopoulos B."/>
            <person name="Pangilinan J."/>
            <person name="Lipzen A."/>
            <person name="Riley R."/>
            <person name="Ahrendt S."/>
            <person name="Ng V."/>
            <person name="Barry K."/>
            <person name="Daum C."/>
            <person name="Grigoriev I.V."/>
            <person name="Hilden K.S."/>
            <person name="Makela M.R."/>
            <person name="de Vries R.P."/>
        </authorList>
    </citation>
    <scope>NUCLEOTIDE SEQUENCE [LARGE SCALE GENOMIC DNA]</scope>
    <source>
        <strain evidence="12">OM18370.1</strain>
    </source>
</reference>
<feature type="compositionally biased region" description="Basic and acidic residues" evidence="9">
    <location>
        <begin position="928"/>
        <end position="941"/>
    </location>
</feature>
<keyword evidence="5 8" id="KW-0406">Ion transport</keyword>
<evidence type="ECO:0000256" key="3">
    <source>
        <dbReference type="ARBA" id="ARBA00022692"/>
    </source>
</evidence>
<feature type="domain" description="Potassium channel" evidence="11">
    <location>
        <begin position="277"/>
        <end position="350"/>
    </location>
</feature>
<comment type="subcellular location">
    <subcellularLocation>
        <location evidence="1">Membrane</location>
        <topology evidence="1">Multi-pass membrane protein</topology>
    </subcellularLocation>
</comment>
<dbReference type="InterPro" id="IPR003280">
    <property type="entry name" value="2pore_dom_K_chnl"/>
</dbReference>
<feature type="transmembrane region" description="Helical" evidence="10">
    <location>
        <begin position="230"/>
        <end position="250"/>
    </location>
</feature>
<evidence type="ECO:0000256" key="7">
    <source>
        <dbReference type="ARBA" id="ARBA00023303"/>
    </source>
</evidence>
<dbReference type="Proteomes" id="UP000292957">
    <property type="component" value="Unassembled WGS sequence"/>
</dbReference>
<dbReference type="PRINTS" id="PR01333">
    <property type="entry name" value="2POREKCHANEL"/>
</dbReference>
<dbReference type="GO" id="GO:0015271">
    <property type="term" value="F:outward rectifier potassium channel activity"/>
    <property type="evidence" value="ECO:0007669"/>
    <property type="project" value="TreeGrafter"/>
</dbReference>
<dbReference type="PANTHER" id="PTHR11003:SF342">
    <property type="entry name" value="OUTWARD-RECTIFIER POTASSIUM CHANNEL TOK1"/>
    <property type="match status" value="1"/>
</dbReference>
<feature type="compositionally biased region" description="Basic and acidic residues" evidence="9">
    <location>
        <begin position="22"/>
        <end position="47"/>
    </location>
</feature>
<dbReference type="GO" id="GO:0030322">
    <property type="term" value="P:stabilization of membrane potential"/>
    <property type="evidence" value="ECO:0007669"/>
    <property type="project" value="TreeGrafter"/>
</dbReference>
<feature type="domain" description="Potassium channel" evidence="11">
    <location>
        <begin position="657"/>
        <end position="726"/>
    </location>
</feature>
<feature type="compositionally biased region" description="Basic and acidic residues" evidence="9">
    <location>
        <begin position="589"/>
        <end position="603"/>
    </location>
</feature>
<dbReference type="EMBL" id="ML143399">
    <property type="protein sequence ID" value="TBU31416.1"/>
    <property type="molecule type" value="Genomic_DNA"/>
</dbReference>
<sequence length="1012" mass="113156">MGVFALAIPGILLGGRLRHHTQDREYDPEKAVRHDSRPSDDLDRSSHDILSQNTPHRRARRVCFNAKHPTSANGPGHSTVHHSDDLPKSTPSMWRKAKDYVWPSAEQLADLDTFVPNYRWTPILSGIIIPFSILLEIPGLTEKWYIKTEGTQIVAVQKNPIILEVGLAISMASAVIANVALILRFLEKRVKSVTLLCVAFLTLHDVINIIVVTTFGVEHRFDDGFTYGEAFWMTLCSTIVSSVTNVTLIVDFVRTPDFAKRGSGLTRRQRSLVIIVIILLVYIAFCALLNSVILELSFINGLYFTVVSIETIGFGDIVPESTGGKVWTCIFVSLGILLIGLAIAMCRETILEGLEIGYRRRVRKMREHRRETRRFRRWEARWRRAVEFRLREMGLPVWVPDKPKDEGAIRVFGVDTGVKMPFYKRVGTHIKRTATITTIASVDSVLRRNKHRKMHLNVEALRNVQLEEAALEAGVPLEMFSDLGARPELQRSEALGTNAMEAQKAAEGTGVGPTVQATLAAATFHDSIASGWVHNPETPTHAQLGRMAAMLTKFSLAVSGHHAHPPALPHSEYVQEANLLHPHAPPPHDPSEEEHFRPTHGNSFEDIRRRPAAKWLRDFARGANQRSTWTYEKLKEDMEQEERKAYWAKLTIAWSLLILFWTIGSGIFCATEGWTYGEAMYFCFVAFSTTGYGDYSPKTPAGRSVFVVWALFGVGTLTILISVLQEAGSYRYKNALHSRVFDNAVKNYRKRLKQTQDSKRNRMNSKNTGAGPGGVRTAGLQQQQNKPTFVRLREADKQARRALEALPNEIIRSARTLHDYMEFFVSGVDGLDTAEEGDVASGTPNIPPDMTKLLDELGDMEGINPRLKAEILQDEDARKTLFMLSLERSMKRLVAHAETAVLALSERDALVTATGTEHAHGVGLQHLDWTRRKNSDGRIRAQSEPPSATPRRIQEDIPRTVSEGSSILNPRDRLGTCLSQQASHTMRNRDRAASSASSSSTTTSSYSNPMAS</sequence>
<dbReference type="SUPFAM" id="SSF81324">
    <property type="entry name" value="Voltage-gated potassium channels"/>
    <property type="match status" value="2"/>
</dbReference>
<keyword evidence="4 10" id="KW-1133">Transmembrane helix</keyword>
<dbReference type="Pfam" id="PF07885">
    <property type="entry name" value="Ion_trans_2"/>
    <property type="match status" value="2"/>
</dbReference>
<dbReference type="PANTHER" id="PTHR11003">
    <property type="entry name" value="POTASSIUM CHANNEL, SUBFAMILY K"/>
    <property type="match status" value="1"/>
</dbReference>
<gene>
    <name evidence="12" type="ORF">BD311DRAFT_117919</name>
</gene>
<accession>A0A4Q9MYJ6</accession>
<evidence type="ECO:0000313" key="12">
    <source>
        <dbReference type="EMBL" id="TBU31416.1"/>
    </source>
</evidence>
<feature type="transmembrane region" description="Helical" evidence="10">
    <location>
        <begin position="193"/>
        <end position="215"/>
    </location>
</feature>
<feature type="region of interest" description="Disordered" evidence="9">
    <location>
        <begin position="753"/>
        <end position="785"/>
    </location>
</feature>
<protein>
    <recommendedName>
        <fullName evidence="11">Potassium channel domain-containing protein</fullName>
    </recommendedName>
</protein>
<keyword evidence="6 10" id="KW-0472">Membrane</keyword>
<organism evidence="12">
    <name type="scientific">Dichomitus squalens</name>
    <dbReference type="NCBI Taxonomy" id="114155"/>
    <lineage>
        <taxon>Eukaryota</taxon>
        <taxon>Fungi</taxon>
        <taxon>Dikarya</taxon>
        <taxon>Basidiomycota</taxon>
        <taxon>Agaricomycotina</taxon>
        <taxon>Agaricomycetes</taxon>
        <taxon>Polyporales</taxon>
        <taxon>Polyporaceae</taxon>
        <taxon>Dichomitus</taxon>
    </lineage>
</organism>
<keyword evidence="3 8" id="KW-0812">Transmembrane</keyword>
<comment type="similarity">
    <text evidence="8">Belongs to the two pore domain potassium channel (TC 1.A.1.8) family.</text>
</comment>
<evidence type="ECO:0000256" key="8">
    <source>
        <dbReference type="RuleBase" id="RU003857"/>
    </source>
</evidence>
<dbReference type="OrthoDB" id="297496at2759"/>
<feature type="region of interest" description="Disordered" evidence="9">
    <location>
        <begin position="22"/>
        <end position="88"/>
    </location>
</feature>
<feature type="compositionally biased region" description="Low complexity" evidence="9">
    <location>
        <begin position="993"/>
        <end position="1005"/>
    </location>
</feature>
<evidence type="ECO:0000256" key="5">
    <source>
        <dbReference type="ARBA" id="ARBA00023065"/>
    </source>
</evidence>
<evidence type="ECO:0000256" key="10">
    <source>
        <dbReference type="SAM" id="Phobius"/>
    </source>
</evidence>
<evidence type="ECO:0000256" key="9">
    <source>
        <dbReference type="SAM" id="MobiDB-lite"/>
    </source>
</evidence>
<feature type="transmembrane region" description="Helical" evidence="10">
    <location>
        <begin position="271"/>
        <end position="294"/>
    </location>
</feature>
<dbReference type="Gene3D" id="1.10.287.70">
    <property type="match status" value="2"/>
</dbReference>
<name>A0A4Q9MYJ6_9APHY</name>
<feature type="region of interest" description="Disordered" evidence="9">
    <location>
        <begin position="581"/>
        <end position="603"/>
    </location>
</feature>
<keyword evidence="2 8" id="KW-0813">Transport</keyword>
<feature type="region of interest" description="Disordered" evidence="9">
    <location>
        <begin position="925"/>
        <end position="1012"/>
    </location>
</feature>
<dbReference type="AlphaFoldDB" id="A0A4Q9MYJ6"/>
<dbReference type="GO" id="GO:0005886">
    <property type="term" value="C:plasma membrane"/>
    <property type="evidence" value="ECO:0007669"/>
    <property type="project" value="TreeGrafter"/>
</dbReference>
<dbReference type="GO" id="GO:0022841">
    <property type="term" value="F:potassium ion leak channel activity"/>
    <property type="evidence" value="ECO:0007669"/>
    <property type="project" value="TreeGrafter"/>
</dbReference>
<feature type="transmembrane region" description="Helical" evidence="10">
    <location>
        <begin position="705"/>
        <end position="724"/>
    </location>
</feature>
<proteinExistence type="inferred from homology"/>
<feature type="transmembrane region" description="Helical" evidence="10">
    <location>
        <begin position="161"/>
        <end position="186"/>
    </location>
</feature>
<evidence type="ECO:0000256" key="4">
    <source>
        <dbReference type="ARBA" id="ARBA00022989"/>
    </source>
</evidence>
<evidence type="ECO:0000256" key="1">
    <source>
        <dbReference type="ARBA" id="ARBA00004141"/>
    </source>
</evidence>
<feature type="transmembrane region" description="Helical" evidence="10">
    <location>
        <begin position="325"/>
        <end position="346"/>
    </location>
</feature>
<evidence type="ECO:0000259" key="11">
    <source>
        <dbReference type="Pfam" id="PF07885"/>
    </source>
</evidence>